<dbReference type="Proteomes" id="UP000001075">
    <property type="component" value="Unassembled WGS sequence"/>
</dbReference>
<dbReference type="InParanoid" id="G3HSG1"/>
<reference evidence="3" key="1">
    <citation type="journal article" date="2011" name="Nat. Biotechnol.">
        <title>The genomic sequence of the Chinese hamster ovary (CHO)-K1 cell line.</title>
        <authorList>
            <person name="Xu X."/>
            <person name="Nagarajan H."/>
            <person name="Lewis N.E."/>
            <person name="Pan S."/>
            <person name="Cai Z."/>
            <person name="Liu X."/>
            <person name="Chen W."/>
            <person name="Xie M."/>
            <person name="Wang W."/>
            <person name="Hammond S."/>
            <person name="Andersen M.R."/>
            <person name="Neff N."/>
            <person name="Passarelli B."/>
            <person name="Koh W."/>
            <person name="Fan H.C."/>
            <person name="Wang J."/>
            <person name="Gui Y."/>
            <person name="Lee K.H."/>
            <person name="Betenbaugh M.J."/>
            <person name="Quake S.R."/>
            <person name="Famili I."/>
            <person name="Palsson B.O."/>
            <person name="Wang J."/>
        </authorList>
    </citation>
    <scope>NUCLEOTIDE SEQUENCE [LARGE SCALE GENOMIC DNA]</scope>
    <source>
        <strain evidence="3">CHO K1 cell line</strain>
    </source>
</reference>
<gene>
    <name evidence="2" type="ORF">I79_013792</name>
</gene>
<feature type="transmembrane region" description="Helical" evidence="1">
    <location>
        <begin position="32"/>
        <end position="52"/>
    </location>
</feature>
<organism evidence="2 3">
    <name type="scientific">Cricetulus griseus</name>
    <name type="common">Chinese hamster</name>
    <name type="synonym">Cricetulus barabensis griseus</name>
    <dbReference type="NCBI Taxonomy" id="10029"/>
    <lineage>
        <taxon>Eukaryota</taxon>
        <taxon>Metazoa</taxon>
        <taxon>Chordata</taxon>
        <taxon>Craniata</taxon>
        <taxon>Vertebrata</taxon>
        <taxon>Euteleostomi</taxon>
        <taxon>Mammalia</taxon>
        <taxon>Eutheria</taxon>
        <taxon>Euarchontoglires</taxon>
        <taxon>Glires</taxon>
        <taxon>Rodentia</taxon>
        <taxon>Myomorpha</taxon>
        <taxon>Muroidea</taxon>
        <taxon>Cricetidae</taxon>
        <taxon>Cricetinae</taxon>
        <taxon>Cricetulus</taxon>
    </lineage>
</organism>
<name>G3HSG1_CRIGR</name>
<accession>G3HSG1</accession>
<keyword evidence="1" id="KW-1133">Transmembrane helix</keyword>
<evidence type="ECO:0000256" key="1">
    <source>
        <dbReference type="SAM" id="Phobius"/>
    </source>
</evidence>
<evidence type="ECO:0000313" key="3">
    <source>
        <dbReference type="Proteomes" id="UP000001075"/>
    </source>
</evidence>
<keyword evidence="1" id="KW-0812">Transmembrane</keyword>
<proteinExistence type="predicted"/>
<sequence length="125" mass="13523">MTEELGLGFEEAARVEMPEARARLAASNKTCLAVICCLLSFSILAGLSTFLMRGQLQAPGKDCALRPEGGVSVSMLTALMRQVQEHFAYLECGPLACSGYWDMIATLCQAPNNHQGNLTLDLKEL</sequence>
<protein>
    <submittedName>
        <fullName evidence="2">Tumor necrosis factor ligand superfamily member 15</fullName>
    </submittedName>
</protein>
<dbReference type="AlphaFoldDB" id="G3HSG1"/>
<dbReference type="EMBL" id="JH000663">
    <property type="protein sequence ID" value="EGV92462.1"/>
    <property type="molecule type" value="Genomic_DNA"/>
</dbReference>
<keyword evidence="1" id="KW-0472">Membrane</keyword>
<evidence type="ECO:0000313" key="2">
    <source>
        <dbReference type="EMBL" id="EGV92462.1"/>
    </source>
</evidence>
<dbReference type="STRING" id="10029.G3HSG1"/>